<dbReference type="AlphaFoldDB" id="A0A1I8F508"/>
<keyword evidence="4" id="KW-1185">Reference proteome</keyword>
<feature type="region of interest" description="Disordered" evidence="1">
    <location>
        <begin position="546"/>
        <end position="571"/>
    </location>
</feature>
<proteinExistence type="predicted"/>
<organism evidence="4 5">
    <name type="scientific">Macrostomum lignano</name>
    <dbReference type="NCBI Taxonomy" id="282301"/>
    <lineage>
        <taxon>Eukaryota</taxon>
        <taxon>Metazoa</taxon>
        <taxon>Spiralia</taxon>
        <taxon>Lophotrochozoa</taxon>
        <taxon>Platyhelminthes</taxon>
        <taxon>Rhabditophora</taxon>
        <taxon>Macrostomorpha</taxon>
        <taxon>Macrostomida</taxon>
        <taxon>Macrostomidae</taxon>
        <taxon>Macrostomum</taxon>
    </lineage>
</organism>
<name>A0A1I8F508_9PLAT</name>
<dbReference type="Proteomes" id="UP000095280">
    <property type="component" value="Unplaced"/>
</dbReference>
<keyword evidence="2" id="KW-0812">Transmembrane</keyword>
<accession>A0A1I8F508</accession>
<dbReference type="Gene3D" id="2.30.180.10">
    <property type="entry name" value="FAS1 domain"/>
    <property type="match status" value="1"/>
</dbReference>
<protein>
    <submittedName>
        <fullName evidence="5">FAS1 domain-containing protein</fullName>
    </submittedName>
</protein>
<dbReference type="InterPro" id="IPR000782">
    <property type="entry name" value="FAS1_domain"/>
</dbReference>
<evidence type="ECO:0000259" key="3">
    <source>
        <dbReference type="PROSITE" id="PS50213"/>
    </source>
</evidence>
<reference evidence="5" key="1">
    <citation type="submission" date="2016-11" db="UniProtKB">
        <authorList>
            <consortium name="WormBaseParasite"/>
        </authorList>
    </citation>
    <scope>IDENTIFICATION</scope>
</reference>
<evidence type="ECO:0000256" key="2">
    <source>
        <dbReference type="SAM" id="Phobius"/>
    </source>
</evidence>
<dbReference type="WBParaSite" id="maker-unitig_20791-snap-gene-0.2-mRNA-1">
    <property type="protein sequence ID" value="maker-unitig_20791-snap-gene-0.2-mRNA-1"/>
    <property type="gene ID" value="maker-unitig_20791-snap-gene-0.2"/>
</dbReference>
<keyword evidence="2" id="KW-1133">Transmembrane helix</keyword>
<evidence type="ECO:0000256" key="1">
    <source>
        <dbReference type="SAM" id="MobiDB-lite"/>
    </source>
</evidence>
<evidence type="ECO:0000313" key="4">
    <source>
        <dbReference type="Proteomes" id="UP000095280"/>
    </source>
</evidence>
<evidence type="ECO:0000313" key="5">
    <source>
        <dbReference type="WBParaSite" id="maker-unitig_20791-snap-gene-0.2-mRNA-1"/>
    </source>
</evidence>
<dbReference type="SUPFAM" id="SSF82153">
    <property type="entry name" value="FAS1 domain"/>
    <property type="match status" value="1"/>
</dbReference>
<sequence length="650" mass="71029">LPFAGSCAASWPSNTAVTYLSALYLSFLSLLYGAMQMRQRSATIAAAALLLLAASFVPHQVSAVCRCSKCSATTRPSPRFWWDAGMGLPDEHHAGSCSAIRCFLVFAPATQPWTDAYKADSVGFNALDKTKLVQHHYIARGKAFLSDWASQGTPVGEDIGFGQVIILRPQEGTLYWAAKQTWWRTANKEGDAGVFHVLDQVLLPIGSTQDTANFFSSGPSSSIANQLGIQKSLTIFNDWMQRDTTYSYVYSALRGDSPFKVRTIFLPSDAAWDRIPSAEMEKLNSLADEFRKVLVAHFAPNITVFTTWMNLSSSINKAFVSVGGVVAQFRGTNPSTTRSATPSSTWWTGCSPSPTKTCSRWRRPMRRVLPGLLRGAQLPEPAEQQWHPADAVWHAADVTSLASLSNGTQGRLPNAFVRAELTMFDAAAQETEFSHKVIRGSRAARMESGEGLHQFAREPASRVRQFSLADNEFATQTWATRQMAYSRVSASACAPWGGLLRLARTPKRWFDGARHLERTAQAAVFRSYGAATKKIIADVGQPGSLSFATGEHSRERERSSRESQGPAAGLNYSIRGDHEGSFVMAQTSAWRARRVTKCQPNGMVYPSRPECCSGRKRCRGLQGRSGPAAAKQQLAVLAVSLASSADSPMD</sequence>
<feature type="transmembrane region" description="Helical" evidence="2">
    <location>
        <begin position="42"/>
        <end position="61"/>
    </location>
</feature>
<feature type="compositionally biased region" description="Basic and acidic residues" evidence="1">
    <location>
        <begin position="551"/>
        <end position="561"/>
    </location>
</feature>
<dbReference type="InterPro" id="IPR036378">
    <property type="entry name" value="FAS1_dom_sf"/>
</dbReference>
<feature type="domain" description="FAS1" evidence="3">
    <location>
        <begin position="220"/>
        <end position="301"/>
    </location>
</feature>
<keyword evidence="2" id="KW-0472">Membrane</keyword>
<feature type="transmembrane region" description="Helical" evidence="2">
    <location>
        <begin position="16"/>
        <end position="35"/>
    </location>
</feature>
<dbReference type="PROSITE" id="PS50213">
    <property type="entry name" value="FAS1"/>
    <property type="match status" value="1"/>
</dbReference>